<keyword evidence="1" id="KW-0175">Coiled coil</keyword>
<evidence type="ECO:0000313" key="3">
    <source>
        <dbReference type="EMBL" id="SMO80871.1"/>
    </source>
</evidence>
<dbReference type="Pfam" id="PF06476">
    <property type="entry name" value="DUF1090"/>
    <property type="match status" value="1"/>
</dbReference>
<keyword evidence="2" id="KW-0732">Signal</keyword>
<keyword evidence="4" id="KW-1185">Reference proteome</keyword>
<dbReference type="Proteomes" id="UP000319267">
    <property type="component" value="Unassembled WGS sequence"/>
</dbReference>
<evidence type="ECO:0000256" key="1">
    <source>
        <dbReference type="SAM" id="Coils"/>
    </source>
</evidence>
<protein>
    <recommendedName>
        <fullName evidence="5">DUF1090 domain-containing protein</fullName>
    </recommendedName>
</protein>
<name>A0A521EBM9_9FLAO</name>
<dbReference type="EMBL" id="FXTQ01000004">
    <property type="protein sequence ID" value="SMO80871.1"/>
    <property type="molecule type" value="Genomic_DNA"/>
</dbReference>
<gene>
    <name evidence="3" type="ORF">SAMN06265220_10435</name>
</gene>
<feature type="chain" id="PRO_5021987311" description="DUF1090 domain-containing protein" evidence="2">
    <location>
        <begin position="22"/>
        <end position="132"/>
    </location>
</feature>
<dbReference type="InterPro" id="IPR009468">
    <property type="entry name" value="DUF1090"/>
</dbReference>
<organism evidence="3 4">
    <name type="scientific">Flavobacterium nitrogenifigens</name>
    <dbReference type="NCBI Taxonomy" id="1617283"/>
    <lineage>
        <taxon>Bacteria</taxon>
        <taxon>Pseudomonadati</taxon>
        <taxon>Bacteroidota</taxon>
        <taxon>Flavobacteriia</taxon>
        <taxon>Flavobacteriales</taxon>
        <taxon>Flavobacteriaceae</taxon>
        <taxon>Flavobacterium</taxon>
    </lineage>
</organism>
<feature type="signal peptide" evidence="2">
    <location>
        <begin position="1"/>
        <end position="21"/>
    </location>
</feature>
<sequence>MMFKANFLSVALFAVSIGAFAQNNCRDLRGCERKLCELNTKLTYAKKYNNQNQIRGLKNAIEKTKTYCTTNSANCDLDKKVKDKREKVEDRTEELNKAIRKQESAEKIAKKRRKLAEANAELNEAILAQKEK</sequence>
<proteinExistence type="predicted"/>
<feature type="coiled-coil region" evidence="1">
    <location>
        <begin position="81"/>
        <end position="132"/>
    </location>
</feature>
<reference evidence="3 4" key="1">
    <citation type="submission" date="2017-05" db="EMBL/GenBank/DDBJ databases">
        <authorList>
            <person name="Varghese N."/>
            <person name="Submissions S."/>
        </authorList>
    </citation>
    <scope>NUCLEOTIDE SEQUENCE [LARGE SCALE GENOMIC DNA]</scope>
    <source>
        <strain evidence="3 4">DSM 29982</strain>
    </source>
</reference>
<evidence type="ECO:0008006" key="5">
    <source>
        <dbReference type="Google" id="ProtNLM"/>
    </source>
</evidence>
<dbReference type="AlphaFoldDB" id="A0A521EBM9"/>
<accession>A0A521EBM9</accession>
<evidence type="ECO:0000256" key="2">
    <source>
        <dbReference type="SAM" id="SignalP"/>
    </source>
</evidence>
<evidence type="ECO:0000313" key="4">
    <source>
        <dbReference type="Proteomes" id="UP000319267"/>
    </source>
</evidence>